<keyword evidence="1" id="KW-1133">Transmembrane helix</keyword>
<proteinExistence type="predicted"/>
<keyword evidence="3" id="KW-1185">Reference proteome</keyword>
<keyword evidence="1" id="KW-0472">Membrane</keyword>
<accession>A0A5J4KMU6</accession>
<evidence type="ECO:0000313" key="3">
    <source>
        <dbReference type="Proteomes" id="UP000326912"/>
    </source>
</evidence>
<keyword evidence="1" id="KW-0812">Transmembrane</keyword>
<feature type="transmembrane region" description="Helical" evidence="1">
    <location>
        <begin position="34"/>
        <end position="52"/>
    </location>
</feature>
<gene>
    <name evidence="2" type="ORF">KDW_06580</name>
</gene>
<sequence length="111" mass="12517">MAQACKILADMFLWQHLKPGANHSTLFTLSALPWLAKALISSSIVFLVYQICPIFRKDIYTNGTFLLEGTIYLSNLQLVCGRIATFQRLEHKNRLNEVGAKMVANFVIVTD</sequence>
<dbReference type="Proteomes" id="UP000326912">
    <property type="component" value="Unassembled WGS sequence"/>
</dbReference>
<reference evidence="2 3" key="1">
    <citation type="submission" date="2019-10" db="EMBL/GenBank/DDBJ databases">
        <title>Dictyobacter vulcani sp. nov., within the class Ktedonobacteria, isolated from soil of volcanic Mt. Zao.</title>
        <authorList>
            <person name="Zheng Y."/>
            <person name="Wang C.M."/>
            <person name="Sakai Y."/>
            <person name="Abe K."/>
            <person name="Yokota A."/>
            <person name="Yabe S."/>
        </authorList>
    </citation>
    <scope>NUCLEOTIDE SEQUENCE [LARGE SCALE GENOMIC DNA]</scope>
    <source>
        <strain evidence="2 3">W12</strain>
    </source>
</reference>
<name>A0A5J4KMU6_9CHLR</name>
<organism evidence="2 3">
    <name type="scientific">Dictyobacter vulcani</name>
    <dbReference type="NCBI Taxonomy" id="2607529"/>
    <lineage>
        <taxon>Bacteria</taxon>
        <taxon>Bacillati</taxon>
        <taxon>Chloroflexota</taxon>
        <taxon>Ktedonobacteria</taxon>
        <taxon>Ktedonobacterales</taxon>
        <taxon>Dictyobacteraceae</taxon>
        <taxon>Dictyobacter</taxon>
    </lineage>
</organism>
<comment type="caution">
    <text evidence="2">The sequence shown here is derived from an EMBL/GenBank/DDBJ whole genome shotgun (WGS) entry which is preliminary data.</text>
</comment>
<protein>
    <submittedName>
        <fullName evidence="2">Uncharacterized protein</fullName>
    </submittedName>
</protein>
<dbReference type="EMBL" id="BKZW01000001">
    <property type="protein sequence ID" value="GER86496.1"/>
    <property type="molecule type" value="Genomic_DNA"/>
</dbReference>
<dbReference type="AlphaFoldDB" id="A0A5J4KMU6"/>
<evidence type="ECO:0000256" key="1">
    <source>
        <dbReference type="SAM" id="Phobius"/>
    </source>
</evidence>
<evidence type="ECO:0000313" key="2">
    <source>
        <dbReference type="EMBL" id="GER86496.1"/>
    </source>
</evidence>